<evidence type="ECO:0000313" key="2">
    <source>
        <dbReference type="Proteomes" id="UP001501536"/>
    </source>
</evidence>
<sequence>MHNRSEPIKVVALWLMALMFVLVAAAMAIAVVNARVFGPERAVEDYFGALESGDPATALGLLGAEVPAGNGLMLTPDAVRASAEHIADVEVSETSIDDGRATVEASFVASGKTHTAKFDLVKTGTDWLFFDRWSFDQGSLPTLRIDAADTGDIHVNGVASPVEKGSQTFPVLPPAVVEASFEQKYFHAEPTRRVVTDAGSAEEPLKLKSEPTPTLIDEVTEQVNAYVDSCVEQNVLMPTGCPLTYDTDARVDADTIEWKVVEYPKVEITAFDGSWVLRPMEMNIRLSLVEQDLATGRREDVALEKAYGFTAKLDVGADSVRVTPVASE</sequence>
<gene>
    <name evidence="1" type="ORF">GCM10022377_17110</name>
</gene>
<dbReference type="RefSeq" id="WP_344882899.1">
    <property type="nucleotide sequence ID" value="NZ_BAABCJ010000002.1"/>
</dbReference>
<dbReference type="Proteomes" id="UP001501536">
    <property type="component" value="Unassembled WGS sequence"/>
</dbReference>
<dbReference type="EMBL" id="BAABCJ010000002">
    <property type="protein sequence ID" value="GAA3703972.1"/>
    <property type="molecule type" value="Genomic_DNA"/>
</dbReference>
<organism evidence="1 2">
    <name type="scientific">Zhihengliuella alba</name>
    <dbReference type="NCBI Taxonomy" id="547018"/>
    <lineage>
        <taxon>Bacteria</taxon>
        <taxon>Bacillati</taxon>
        <taxon>Actinomycetota</taxon>
        <taxon>Actinomycetes</taxon>
        <taxon>Micrococcales</taxon>
        <taxon>Micrococcaceae</taxon>
        <taxon>Zhihengliuella</taxon>
    </lineage>
</organism>
<name>A0ABP7DFX8_9MICC</name>
<evidence type="ECO:0000313" key="1">
    <source>
        <dbReference type="EMBL" id="GAA3703972.1"/>
    </source>
</evidence>
<comment type="caution">
    <text evidence="1">The sequence shown here is derived from an EMBL/GenBank/DDBJ whole genome shotgun (WGS) entry which is preliminary data.</text>
</comment>
<keyword evidence="2" id="KW-1185">Reference proteome</keyword>
<reference evidence="2" key="1">
    <citation type="journal article" date="2019" name="Int. J. Syst. Evol. Microbiol.">
        <title>The Global Catalogue of Microorganisms (GCM) 10K type strain sequencing project: providing services to taxonomists for standard genome sequencing and annotation.</title>
        <authorList>
            <consortium name="The Broad Institute Genomics Platform"/>
            <consortium name="The Broad Institute Genome Sequencing Center for Infectious Disease"/>
            <person name="Wu L."/>
            <person name="Ma J."/>
        </authorList>
    </citation>
    <scope>NUCLEOTIDE SEQUENCE [LARGE SCALE GENOMIC DNA]</scope>
    <source>
        <strain evidence="2">JCM 16961</strain>
    </source>
</reference>
<accession>A0ABP7DFX8</accession>
<protein>
    <submittedName>
        <fullName evidence="1">Uncharacterized protein</fullName>
    </submittedName>
</protein>
<proteinExistence type="predicted"/>